<organism evidence="2 3">
    <name type="scientific">Aquimarina atlantica</name>
    <dbReference type="NCBI Taxonomy" id="1317122"/>
    <lineage>
        <taxon>Bacteria</taxon>
        <taxon>Pseudomonadati</taxon>
        <taxon>Bacteroidota</taxon>
        <taxon>Flavobacteriia</taxon>
        <taxon>Flavobacteriales</taxon>
        <taxon>Flavobacteriaceae</taxon>
        <taxon>Aquimarina</taxon>
    </lineage>
</organism>
<dbReference type="CDD" id="cd03603">
    <property type="entry name" value="CLECT_VCBS"/>
    <property type="match status" value="1"/>
</dbReference>
<keyword evidence="3" id="KW-1185">Reference proteome</keyword>
<evidence type="ECO:0000313" key="2">
    <source>
        <dbReference type="EMBL" id="EZH73132.1"/>
    </source>
</evidence>
<dbReference type="STRING" id="1317122.ATO12_19170"/>
<comment type="caution">
    <text evidence="2">The sequence shown here is derived from an EMBL/GenBank/DDBJ whole genome shotgun (WGS) entry which is preliminary data.</text>
</comment>
<sequence length="477" mass="51456">MRKTLPYLFILFFGLLSFAQGTYRDEFGSVSYANNDGTLNWAGNWSEIEPFDFNNDPAGGFISINGDRLRFRWIWSETMSRTADLSGATSATLSFNWETSSLEAGEELAIRASSDGTNFTTLATFGGTQSGFYSVDISAYISATTTIRFDNVGNNWSGDNDRVFVDNVQILTAVTVNQPPTIVVSGDQHFCPNPINSKPVVQTVTITDPDDTTADEISIQISSGYVNGQDLLTLTGVHPNITSSWNATEGRLFLTGPATFAEFEAAILAVVYSTSASSPPELKEFSIVIGNALFLPETGHFYEFVSDAGIRWDDARDDAATRTYFGLQGYLATLTSTAEAAFAGSQITGNGWIGANDEAVEGQWRWVTGPEAGTLFWTGNQTGSVVPGEFAFWNTGEPNNCCGGEDYAHITAPGIGIPNSWNDLPIAGGGGAYASQGYIVEYGGMPGDNPLQISGVTRLRISCSVITNRQRTYRVNN</sequence>
<dbReference type="PROSITE" id="PS50041">
    <property type="entry name" value="C_TYPE_LECTIN_2"/>
    <property type="match status" value="1"/>
</dbReference>
<dbReference type="OrthoDB" id="279982at2"/>
<dbReference type="InterPro" id="IPR050111">
    <property type="entry name" value="C-type_lectin/snaclec_domain"/>
</dbReference>
<dbReference type="InterPro" id="IPR016186">
    <property type="entry name" value="C-type_lectin-like/link_sf"/>
</dbReference>
<dbReference type="InterPro" id="IPR016187">
    <property type="entry name" value="CTDL_fold"/>
</dbReference>
<feature type="domain" description="C-type lectin" evidence="1">
    <location>
        <begin position="297"/>
        <end position="423"/>
    </location>
</feature>
<dbReference type="Gene3D" id="3.10.100.10">
    <property type="entry name" value="Mannose-Binding Protein A, subunit A"/>
    <property type="match status" value="1"/>
</dbReference>
<reference evidence="2 3" key="1">
    <citation type="submission" date="2014-04" db="EMBL/GenBank/DDBJ databases">
        <title>Aquimarina sp. 22II-S11-z7 Genome Sequencing.</title>
        <authorList>
            <person name="Lai Q."/>
        </authorList>
    </citation>
    <scope>NUCLEOTIDE SEQUENCE [LARGE SCALE GENOMIC DNA]</scope>
    <source>
        <strain evidence="2 3">22II-S11-z7</strain>
    </source>
</reference>
<name>A0A023BSZ9_9FLAO</name>
<evidence type="ECO:0000259" key="1">
    <source>
        <dbReference type="PROSITE" id="PS50041"/>
    </source>
</evidence>
<dbReference type="AlphaFoldDB" id="A0A023BSZ9"/>
<protein>
    <recommendedName>
        <fullName evidence="1">C-type lectin domain-containing protein</fullName>
    </recommendedName>
</protein>
<gene>
    <name evidence="2" type="ORF">ATO12_19170</name>
</gene>
<dbReference type="RefSeq" id="WP_051575855.1">
    <property type="nucleotide sequence ID" value="NZ_AQRA01000006.1"/>
</dbReference>
<dbReference type="InterPro" id="IPR034007">
    <property type="entry name" value="CTLD_bac"/>
</dbReference>
<proteinExistence type="predicted"/>
<dbReference type="Proteomes" id="UP000023541">
    <property type="component" value="Unassembled WGS sequence"/>
</dbReference>
<dbReference type="InterPro" id="IPR001304">
    <property type="entry name" value="C-type_lectin-like"/>
</dbReference>
<dbReference type="EMBL" id="AQRA01000006">
    <property type="protein sequence ID" value="EZH73132.1"/>
    <property type="molecule type" value="Genomic_DNA"/>
</dbReference>
<dbReference type="eggNOG" id="COG4932">
    <property type="taxonomic scope" value="Bacteria"/>
</dbReference>
<evidence type="ECO:0000313" key="3">
    <source>
        <dbReference type="Proteomes" id="UP000023541"/>
    </source>
</evidence>
<dbReference type="SUPFAM" id="SSF56436">
    <property type="entry name" value="C-type lectin-like"/>
    <property type="match status" value="1"/>
</dbReference>
<dbReference type="PANTHER" id="PTHR22803">
    <property type="entry name" value="MANNOSE, PHOSPHOLIPASE, LECTIN RECEPTOR RELATED"/>
    <property type="match status" value="1"/>
</dbReference>
<dbReference type="eggNOG" id="COG3291">
    <property type="taxonomic scope" value="Bacteria"/>
</dbReference>
<accession>A0A023BSZ9</accession>